<dbReference type="Pfam" id="PF04043">
    <property type="entry name" value="PMEI"/>
    <property type="match status" value="1"/>
</dbReference>
<dbReference type="SUPFAM" id="SSF101148">
    <property type="entry name" value="Plant invertase/pectin methylesterase inhibitor"/>
    <property type="match status" value="1"/>
</dbReference>
<evidence type="ECO:0000259" key="5">
    <source>
        <dbReference type="SMART" id="SM00856"/>
    </source>
</evidence>
<dbReference type="AlphaFoldDB" id="A0A438GZ78"/>
<evidence type="ECO:0000256" key="4">
    <source>
        <dbReference type="SAM" id="SignalP"/>
    </source>
</evidence>
<comment type="similarity">
    <text evidence="3">Belongs to the PMEI family.</text>
</comment>
<evidence type="ECO:0000313" key="8">
    <source>
        <dbReference type="Proteomes" id="UP000288805"/>
    </source>
</evidence>
<dbReference type="EMBL" id="QGNW01001873">
    <property type="protein sequence ID" value="RVW28900.1"/>
    <property type="molecule type" value="Genomic_DNA"/>
</dbReference>
<dbReference type="InterPro" id="IPR006501">
    <property type="entry name" value="Pectinesterase_inhib_dom"/>
</dbReference>
<accession>A0A438GZ78</accession>
<evidence type="ECO:0000256" key="3">
    <source>
        <dbReference type="ARBA" id="ARBA00038471"/>
    </source>
</evidence>
<feature type="signal peptide" evidence="4">
    <location>
        <begin position="1"/>
        <end position="26"/>
    </location>
</feature>
<name>A0A438GZ78_VITVI</name>
<comment type="caution">
    <text evidence="7">The sequence shown here is derived from an EMBL/GenBank/DDBJ whole genome shotgun (WGS) entry which is preliminary data.</text>
</comment>
<dbReference type="Gene3D" id="1.20.140.40">
    <property type="entry name" value="Invertase/pectin methylesterase inhibitor family protein"/>
    <property type="match status" value="1"/>
</dbReference>
<evidence type="ECO:0000256" key="1">
    <source>
        <dbReference type="ARBA" id="ARBA00022729"/>
    </source>
</evidence>
<protein>
    <submittedName>
        <fullName evidence="7">Cell wall / vacuolar inhibitor of fructosidase 1</fullName>
    </submittedName>
</protein>
<feature type="chain" id="PRO_5033424064" evidence="4">
    <location>
        <begin position="27"/>
        <end position="178"/>
    </location>
</feature>
<keyword evidence="1 4" id="KW-0732">Signal</keyword>
<dbReference type="EMBL" id="QGNW01000312">
    <property type="protein sequence ID" value="RVW77483.1"/>
    <property type="molecule type" value="Genomic_DNA"/>
</dbReference>
<dbReference type="GO" id="GO:0004857">
    <property type="term" value="F:enzyme inhibitor activity"/>
    <property type="evidence" value="ECO:0007669"/>
    <property type="project" value="InterPro"/>
</dbReference>
<proteinExistence type="inferred from homology"/>
<reference evidence="7 8" key="1">
    <citation type="journal article" date="2018" name="PLoS Genet.">
        <title>Population sequencing reveals clonal diversity and ancestral inbreeding in the grapevine cultivar Chardonnay.</title>
        <authorList>
            <person name="Roach M.J."/>
            <person name="Johnson D.L."/>
            <person name="Bohlmann J."/>
            <person name="van Vuuren H.J."/>
            <person name="Jones S.J."/>
            <person name="Pretorius I.S."/>
            <person name="Schmidt S.A."/>
            <person name="Borneman A.R."/>
        </authorList>
    </citation>
    <scope>NUCLEOTIDE SEQUENCE [LARGE SCALE GENOMIC DNA]</scope>
    <source>
        <strain evidence="8">cv. Chardonnay</strain>
        <strain evidence="7">I10V1</strain>
        <tissue evidence="7">Leaf</tissue>
    </source>
</reference>
<evidence type="ECO:0000313" key="6">
    <source>
        <dbReference type="EMBL" id="RVW28900.1"/>
    </source>
</evidence>
<keyword evidence="2" id="KW-1015">Disulfide bond</keyword>
<dbReference type="SMART" id="SM00856">
    <property type="entry name" value="PMEI"/>
    <property type="match status" value="1"/>
</dbReference>
<feature type="domain" description="Pectinesterase inhibitor" evidence="5">
    <location>
        <begin position="24"/>
        <end position="174"/>
    </location>
</feature>
<dbReference type="Proteomes" id="UP000288805">
    <property type="component" value="Unassembled WGS sequence"/>
</dbReference>
<evidence type="ECO:0000256" key="2">
    <source>
        <dbReference type="ARBA" id="ARBA00023157"/>
    </source>
</evidence>
<dbReference type="PANTHER" id="PTHR35357:SF8">
    <property type="entry name" value="OS01G0111000 PROTEIN"/>
    <property type="match status" value="1"/>
</dbReference>
<dbReference type="PANTHER" id="PTHR35357">
    <property type="entry name" value="OS02G0537100 PROTEIN"/>
    <property type="match status" value="1"/>
</dbReference>
<organism evidence="7 8">
    <name type="scientific">Vitis vinifera</name>
    <name type="common">Grape</name>
    <dbReference type="NCBI Taxonomy" id="29760"/>
    <lineage>
        <taxon>Eukaryota</taxon>
        <taxon>Viridiplantae</taxon>
        <taxon>Streptophyta</taxon>
        <taxon>Embryophyta</taxon>
        <taxon>Tracheophyta</taxon>
        <taxon>Spermatophyta</taxon>
        <taxon>Magnoliopsida</taxon>
        <taxon>eudicotyledons</taxon>
        <taxon>Gunneridae</taxon>
        <taxon>Pentapetalae</taxon>
        <taxon>rosids</taxon>
        <taxon>Vitales</taxon>
        <taxon>Vitaceae</taxon>
        <taxon>Viteae</taxon>
        <taxon>Vitis</taxon>
    </lineage>
</organism>
<gene>
    <name evidence="7" type="primary">C</name>
    <name evidence="7" type="synonym">VIF1_7</name>
    <name evidence="6" type="synonym">VIF1_8</name>
    <name evidence="7" type="ORF">CK203_053457</name>
    <name evidence="6" type="ORF">CK203_111942</name>
</gene>
<evidence type="ECO:0000313" key="7">
    <source>
        <dbReference type="EMBL" id="RVW77483.1"/>
    </source>
</evidence>
<sequence>MNTSGAGVAIALVIMLSFLPLNQSQANLVEQTCQKVQYHDLCVSALRSDGRSSSADVKGLAAIMLQLVKANGTDILAEVNTMLPNATDDVTKKCLGLCRDKFGEALNGLIPEAMAKLQSGSKHEAMLVTIEVGESAIECDSCFSNERFGPSRGPPPFSDKNHVYFYLATVAKDIIGLS</sequence>
<dbReference type="InterPro" id="IPR035513">
    <property type="entry name" value="Invertase/methylesterase_inhib"/>
</dbReference>
<dbReference type="NCBIfam" id="TIGR01614">
    <property type="entry name" value="PME_inhib"/>
    <property type="match status" value="1"/>
</dbReference>